<proteinExistence type="predicted"/>
<evidence type="ECO:0000256" key="1">
    <source>
        <dbReference type="SAM" id="MobiDB-lite"/>
    </source>
</evidence>
<dbReference type="EMBL" id="JADBEF010000001">
    <property type="protein sequence ID" value="MBE1560105.1"/>
    <property type="molecule type" value="Genomic_DNA"/>
</dbReference>
<reference evidence="2 3" key="1">
    <citation type="submission" date="2020-10" db="EMBL/GenBank/DDBJ databases">
        <title>Sequencing the genomes of 1000 actinobacteria strains.</title>
        <authorList>
            <person name="Klenk H.-P."/>
        </authorList>
    </citation>
    <scope>NUCLEOTIDE SEQUENCE [LARGE SCALE GENOMIC DNA]</scope>
    <source>
        <strain evidence="2 3">DSM 43748</strain>
    </source>
</reference>
<protein>
    <submittedName>
        <fullName evidence="2">Nucleic acid-binding protein</fullName>
    </submittedName>
</protein>
<dbReference type="RefSeq" id="WP_192775239.1">
    <property type="nucleotide sequence ID" value="NZ_BAAASY010000042.1"/>
</dbReference>
<organism evidence="2 3">
    <name type="scientific">Nonomuraea africana</name>
    <dbReference type="NCBI Taxonomy" id="46171"/>
    <lineage>
        <taxon>Bacteria</taxon>
        <taxon>Bacillati</taxon>
        <taxon>Actinomycetota</taxon>
        <taxon>Actinomycetes</taxon>
        <taxon>Streptosporangiales</taxon>
        <taxon>Streptosporangiaceae</taxon>
        <taxon>Nonomuraea</taxon>
    </lineage>
</organism>
<name>A0ABR9KDM9_9ACTN</name>
<dbReference type="Proteomes" id="UP000661607">
    <property type="component" value="Unassembled WGS sequence"/>
</dbReference>
<accession>A0ABR9KDM9</accession>
<evidence type="ECO:0000313" key="2">
    <source>
        <dbReference type="EMBL" id="MBE1560105.1"/>
    </source>
</evidence>
<evidence type="ECO:0000313" key="3">
    <source>
        <dbReference type="Proteomes" id="UP000661607"/>
    </source>
</evidence>
<keyword evidence="3" id="KW-1185">Reference proteome</keyword>
<gene>
    <name evidence="2" type="ORF">H4W81_002884</name>
</gene>
<feature type="region of interest" description="Disordered" evidence="1">
    <location>
        <begin position="91"/>
        <end position="113"/>
    </location>
</feature>
<comment type="caution">
    <text evidence="2">The sequence shown here is derived from an EMBL/GenBank/DDBJ whole genome shotgun (WGS) entry which is preliminary data.</text>
</comment>
<sequence>MTIHSPTPYILDTGVLIEIARGDSDLIGLVQGYDAIGQPMVVPALAITGASLDVRSDEADDLLAGLDLLPEVTIAPLNGAEQASARARKAGRSIMSGVSRTSGPRPLSGTAGRSVSDALAAKSVTQLATWARFSTGNTVEIGTDSSSLIAERTAWFGTDQAACSPSRSLAASGRRRRSASSSRMARVSIQVLAVGDQVQNKP</sequence>